<organism evidence="2 3">
    <name type="scientific">Leucocoprinus birnbaumii</name>
    <dbReference type="NCBI Taxonomy" id="56174"/>
    <lineage>
        <taxon>Eukaryota</taxon>
        <taxon>Fungi</taxon>
        <taxon>Dikarya</taxon>
        <taxon>Basidiomycota</taxon>
        <taxon>Agaricomycotina</taxon>
        <taxon>Agaricomycetes</taxon>
        <taxon>Agaricomycetidae</taxon>
        <taxon>Agaricales</taxon>
        <taxon>Agaricineae</taxon>
        <taxon>Agaricaceae</taxon>
        <taxon>Leucocoprinus</taxon>
    </lineage>
</organism>
<feature type="compositionally biased region" description="Low complexity" evidence="1">
    <location>
        <begin position="25"/>
        <end position="34"/>
    </location>
</feature>
<evidence type="ECO:0000256" key="1">
    <source>
        <dbReference type="SAM" id="MobiDB-lite"/>
    </source>
</evidence>
<comment type="caution">
    <text evidence="2">The sequence shown here is derived from an EMBL/GenBank/DDBJ whole genome shotgun (WGS) entry which is preliminary data.</text>
</comment>
<feature type="region of interest" description="Disordered" evidence="1">
    <location>
        <begin position="1"/>
        <end position="88"/>
    </location>
</feature>
<gene>
    <name evidence="2" type="ORF">NP233_g12741</name>
</gene>
<dbReference type="Proteomes" id="UP001213000">
    <property type="component" value="Unassembled WGS sequence"/>
</dbReference>
<keyword evidence="3" id="KW-1185">Reference proteome</keyword>
<dbReference type="AlphaFoldDB" id="A0AAD5VFW2"/>
<accession>A0AAD5VFW2</accession>
<name>A0AAD5VFW2_9AGAR</name>
<dbReference type="EMBL" id="JANIEX010001970">
    <property type="protein sequence ID" value="KAJ3553022.1"/>
    <property type="molecule type" value="Genomic_DNA"/>
</dbReference>
<reference evidence="2" key="1">
    <citation type="submission" date="2022-07" db="EMBL/GenBank/DDBJ databases">
        <title>Genome Sequence of Leucocoprinus birnbaumii.</title>
        <authorList>
            <person name="Buettner E."/>
        </authorList>
    </citation>
    <scope>NUCLEOTIDE SEQUENCE</scope>
    <source>
        <strain evidence="2">VT141</strain>
    </source>
</reference>
<evidence type="ECO:0000313" key="2">
    <source>
        <dbReference type="EMBL" id="KAJ3553022.1"/>
    </source>
</evidence>
<proteinExistence type="predicted"/>
<evidence type="ECO:0000313" key="3">
    <source>
        <dbReference type="Proteomes" id="UP001213000"/>
    </source>
</evidence>
<feature type="compositionally biased region" description="Basic and acidic residues" evidence="1">
    <location>
        <begin position="58"/>
        <end position="69"/>
    </location>
</feature>
<protein>
    <submittedName>
        <fullName evidence="2">Uncharacterized protein</fullName>
    </submittedName>
</protein>
<sequence length="211" mass="22589">MNVSSANPSRNSSDSDSDPSHSHSSESPVDSESSLGSLDATDDSAENSRSFWHGHSQSRIERESKHGDEAATESQATDGGGPLRPRWRPTPLSVSSILATLPTVSKRSIWLGAYSVSLASEKSRKLASMFPGVRWILLEHGLVVEELERACAAVTAFTGDSDPNHIPPPTPLPSPVSSFVDLVPIHPGIETSMGDIDSYIFVRTDVVVVVD</sequence>
<feature type="compositionally biased region" description="Low complexity" evidence="1">
    <location>
        <begin position="1"/>
        <end position="14"/>
    </location>
</feature>